<evidence type="ECO:0000313" key="1">
    <source>
        <dbReference type="EMBL" id="KAK7243481.1"/>
    </source>
</evidence>
<sequence>MGWILGWIFNSVDKEPKVKELGLLLLLLKMVENGAKVYDVEYCEYVKLRHHVFKKDQSFVAGEFEVLTHSGQSGIGFVVSREQ</sequence>
<gene>
    <name evidence="1" type="ORF">RIF29_38279</name>
</gene>
<comment type="caution">
    <text evidence="1">The sequence shown here is derived from an EMBL/GenBank/DDBJ whole genome shotgun (WGS) entry which is preliminary data.</text>
</comment>
<dbReference type="AlphaFoldDB" id="A0AAN9HNS6"/>
<evidence type="ECO:0000313" key="2">
    <source>
        <dbReference type="Proteomes" id="UP001372338"/>
    </source>
</evidence>
<protein>
    <submittedName>
        <fullName evidence="1">Uncharacterized protein</fullName>
    </submittedName>
</protein>
<dbReference type="EMBL" id="JAYWIO010000008">
    <property type="protein sequence ID" value="KAK7243481.1"/>
    <property type="molecule type" value="Genomic_DNA"/>
</dbReference>
<name>A0AAN9HNS6_CROPI</name>
<keyword evidence="2" id="KW-1185">Reference proteome</keyword>
<proteinExistence type="predicted"/>
<dbReference type="Proteomes" id="UP001372338">
    <property type="component" value="Unassembled WGS sequence"/>
</dbReference>
<reference evidence="1 2" key="1">
    <citation type="submission" date="2024-01" db="EMBL/GenBank/DDBJ databases">
        <title>The genomes of 5 underutilized Papilionoideae crops provide insights into root nodulation and disease resistanc.</title>
        <authorList>
            <person name="Yuan L."/>
        </authorList>
    </citation>
    <scope>NUCLEOTIDE SEQUENCE [LARGE SCALE GENOMIC DNA]</scope>
    <source>
        <strain evidence="1">ZHUSHIDOU_FW_LH</strain>
        <tissue evidence="1">Leaf</tissue>
    </source>
</reference>
<accession>A0AAN9HNS6</accession>
<organism evidence="1 2">
    <name type="scientific">Crotalaria pallida</name>
    <name type="common">Smooth rattlebox</name>
    <name type="synonym">Crotalaria striata</name>
    <dbReference type="NCBI Taxonomy" id="3830"/>
    <lineage>
        <taxon>Eukaryota</taxon>
        <taxon>Viridiplantae</taxon>
        <taxon>Streptophyta</taxon>
        <taxon>Embryophyta</taxon>
        <taxon>Tracheophyta</taxon>
        <taxon>Spermatophyta</taxon>
        <taxon>Magnoliopsida</taxon>
        <taxon>eudicotyledons</taxon>
        <taxon>Gunneridae</taxon>
        <taxon>Pentapetalae</taxon>
        <taxon>rosids</taxon>
        <taxon>fabids</taxon>
        <taxon>Fabales</taxon>
        <taxon>Fabaceae</taxon>
        <taxon>Papilionoideae</taxon>
        <taxon>50 kb inversion clade</taxon>
        <taxon>genistoids sensu lato</taxon>
        <taxon>core genistoids</taxon>
        <taxon>Crotalarieae</taxon>
        <taxon>Crotalaria</taxon>
    </lineage>
</organism>